<dbReference type="Pfam" id="PF01381">
    <property type="entry name" value="HTH_3"/>
    <property type="match status" value="1"/>
</dbReference>
<dbReference type="Gene3D" id="1.10.260.40">
    <property type="entry name" value="lambda repressor-like DNA-binding domains"/>
    <property type="match status" value="1"/>
</dbReference>
<dbReference type="SMART" id="SM00530">
    <property type="entry name" value="HTH_XRE"/>
    <property type="match status" value="1"/>
</dbReference>
<dbReference type="PROSITE" id="PS50943">
    <property type="entry name" value="HTH_CROC1"/>
    <property type="match status" value="1"/>
</dbReference>
<dbReference type="CDD" id="cd00093">
    <property type="entry name" value="HTH_XRE"/>
    <property type="match status" value="1"/>
</dbReference>
<feature type="domain" description="HTH cro/C1-type" evidence="1">
    <location>
        <begin position="7"/>
        <end position="61"/>
    </location>
</feature>
<keyword evidence="3" id="KW-1185">Reference proteome</keyword>
<evidence type="ECO:0000259" key="1">
    <source>
        <dbReference type="PROSITE" id="PS50943"/>
    </source>
</evidence>
<evidence type="ECO:0000313" key="3">
    <source>
        <dbReference type="Proteomes" id="UP001082703"/>
    </source>
</evidence>
<dbReference type="SUPFAM" id="SSF47413">
    <property type="entry name" value="lambda repressor-like DNA-binding domains"/>
    <property type="match status" value="1"/>
</dbReference>
<dbReference type="InterPro" id="IPR001387">
    <property type="entry name" value="Cro/C1-type_HTH"/>
</dbReference>
<reference evidence="2 3" key="1">
    <citation type="submission" date="2022-11" db="EMBL/GenBank/DDBJ databases">
        <authorList>
            <person name="Caiyu Z."/>
        </authorList>
    </citation>
    <scope>NUCLEOTIDE SEQUENCE [LARGE SCALE GENOMIC DNA]</scope>
    <source>
        <strain evidence="2 3">YR-4</strain>
    </source>
</reference>
<dbReference type="RefSeq" id="WP_268059346.1">
    <property type="nucleotide sequence ID" value="NZ_JAPOHA010000022.1"/>
</dbReference>
<dbReference type="InterPro" id="IPR010982">
    <property type="entry name" value="Lambda_DNA-bd_dom_sf"/>
</dbReference>
<accession>A0ABT4BWP0</accession>
<name>A0ABT4BWP0_9FIRM</name>
<proteinExistence type="predicted"/>
<dbReference type="EMBL" id="JAPOHA010000022">
    <property type="protein sequence ID" value="MCY1715309.1"/>
    <property type="molecule type" value="Genomic_DNA"/>
</dbReference>
<organism evidence="2 3">
    <name type="scientific">Caproiciproducens galactitolivorans</name>
    <dbReference type="NCBI Taxonomy" id="642589"/>
    <lineage>
        <taxon>Bacteria</taxon>
        <taxon>Bacillati</taxon>
        <taxon>Bacillota</taxon>
        <taxon>Clostridia</taxon>
        <taxon>Eubacteriales</taxon>
        <taxon>Acutalibacteraceae</taxon>
        <taxon>Caproiciproducens</taxon>
    </lineage>
</organism>
<dbReference type="Proteomes" id="UP001082703">
    <property type="component" value="Unassembled WGS sequence"/>
</dbReference>
<comment type="caution">
    <text evidence="2">The sequence shown here is derived from an EMBL/GenBank/DDBJ whole genome shotgun (WGS) entry which is preliminary data.</text>
</comment>
<feature type="non-terminal residue" evidence="2">
    <location>
        <position position="66"/>
    </location>
</feature>
<sequence>MINSRKIKGRMAELNLTQRDLAKAVGVSPSTISQKISGARPVTLNEAEIFASVLKINNDQFGEFFF</sequence>
<evidence type="ECO:0000313" key="2">
    <source>
        <dbReference type="EMBL" id="MCY1715309.1"/>
    </source>
</evidence>
<protein>
    <submittedName>
        <fullName evidence="2">Helix-turn-helix transcriptional regulator</fullName>
    </submittedName>
</protein>
<gene>
    <name evidence="2" type="ORF">OUY18_13720</name>
</gene>